<gene>
    <name evidence="3" type="ORF">BS50DRAFT_194944</name>
</gene>
<keyword evidence="2" id="KW-0812">Transmembrane</keyword>
<evidence type="ECO:0000256" key="1">
    <source>
        <dbReference type="SAM" id="MobiDB-lite"/>
    </source>
</evidence>
<organism evidence="3 4">
    <name type="scientific">Corynespora cassiicola Philippines</name>
    <dbReference type="NCBI Taxonomy" id="1448308"/>
    <lineage>
        <taxon>Eukaryota</taxon>
        <taxon>Fungi</taxon>
        <taxon>Dikarya</taxon>
        <taxon>Ascomycota</taxon>
        <taxon>Pezizomycotina</taxon>
        <taxon>Dothideomycetes</taxon>
        <taxon>Pleosporomycetidae</taxon>
        <taxon>Pleosporales</taxon>
        <taxon>Corynesporascaceae</taxon>
        <taxon>Corynespora</taxon>
    </lineage>
</organism>
<accession>A0A2T2P8Q3</accession>
<feature type="transmembrane region" description="Helical" evidence="2">
    <location>
        <begin position="128"/>
        <end position="146"/>
    </location>
</feature>
<keyword evidence="2" id="KW-1133">Transmembrane helix</keyword>
<protein>
    <submittedName>
        <fullName evidence="3">Uncharacterized protein</fullName>
    </submittedName>
</protein>
<name>A0A2T2P8Q3_CORCC</name>
<feature type="compositionally biased region" description="Low complexity" evidence="1">
    <location>
        <begin position="95"/>
        <end position="107"/>
    </location>
</feature>
<feature type="compositionally biased region" description="Basic and acidic residues" evidence="1">
    <location>
        <begin position="112"/>
        <end position="124"/>
    </location>
</feature>
<evidence type="ECO:0000313" key="4">
    <source>
        <dbReference type="Proteomes" id="UP000240883"/>
    </source>
</evidence>
<dbReference type="AlphaFoldDB" id="A0A2T2P8Q3"/>
<proteinExistence type="predicted"/>
<dbReference type="Proteomes" id="UP000240883">
    <property type="component" value="Unassembled WGS sequence"/>
</dbReference>
<evidence type="ECO:0000313" key="3">
    <source>
        <dbReference type="EMBL" id="PSN73748.1"/>
    </source>
</evidence>
<reference evidence="3 4" key="1">
    <citation type="journal article" date="2018" name="Front. Microbiol.">
        <title>Genome-Wide Analysis of Corynespora cassiicola Leaf Fall Disease Putative Effectors.</title>
        <authorList>
            <person name="Lopez D."/>
            <person name="Ribeiro S."/>
            <person name="Label P."/>
            <person name="Fumanal B."/>
            <person name="Venisse J.S."/>
            <person name="Kohler A."/>
            <person name="de Oliveira R.R."/>
            <person name="Labutti K."/>
            <person name="Lipzen A."/>
            <person name="Lail K."/>
            <person name="Bauer D."/>
            <person name="Ohm R.A."/>
            <person name="Barry K.W."/>
            <person name="Spatafora J."/>
            <person name="Grigoriev I.V."/>
            <person name="Martin F.M."/>
            <person name="Pujade-Renaud V."/>
        </authorList>
    </citation>
    <scope>NUCLEOTIDE SEQUENCE [LARGE SCALE GENOMIC DNA]</scope>
    <source>
        <strain evidence="3 4">Philippines</strain>
    </source>
</reference>
<feature type="region of interest" description="Disordered" evidence="1">
    <location>
        <begin position="95"/>
        <end position="127"/>
    </location>
</feature>
<dbReference type="EMBL" id="KZ678129">
    <property type="protein sequence ID" value="PSN73748.1"/>
    <property type="molecule type" value="Genomic_DNA"/>
</dbReference>
<keyword evidence="2" id="KW-0472">Membrane</keyword>
<sequence length="168" mass="17907">MTLWGTNIVCVAWRSGWTEAGLAGPHRRCEERAVGRPWAGRTASGQSFSDAFLKGNGEPTSTFCQHSTVERRRAETGGVGAARRRHMRHAIAAPLPHGSRGASVGAAPGRGGGRETRGRGEKKGAGRAAGTSVVVVVVVVVVRSGGRRASPQRRKKKDSCWVCRWVGR</sequence>
<evidence type="ECO:0000256" key="2">
    <source>
        <dbReference type="SAM" id="Phobius"/>
    </source>
</evidence>
<keyword evidence="4" id="KW-1185">Reference proteome</keyword>